<proteinExistence type="predicted"/>
<organism evidence="1 2">
    <name type="scientific">Naganishia adeliensis</name>
    <dbReference type="NCBI Taxonomy" id="92952"/>
    <lineage>
        <taxon>Eukaryota</taxon>
        <taxon>Fungi</taxon>
        <taxon>Dikarya</taxon>
        <taxon>Basidiomycota</taxon>
        <taxon>Agaricomycotina</taxon>
        <taxon>Tremellomycetes</taxon>
        <taxon>Filobasidiales</taxon>
        <taxon>Filobasidiaceae</taxon>
        <taxon>Naganishia</taxon>
    </lineage>
</organism>
<dbReference type="Proteomes" id="UP001230649">
    <property type="component" value="Unassembled WGS sequence"/>
</dbReference>
<reference evidence="1" key="1">
    <citation type="submission" date="2023-04" db="EMBL/GenBank/DDBJ databases">
        <title>Draft Genome sequencing of Naganishia species isolated from polar environments using Oxford Nanopore Technology.</title>
        <authorList>
            <person name="Leo P."/>
            <person name="Venkateswaran K."/>
        </authorList>
    </citation>
    <scope>NUCLEOTIDE SEQUENCE</scope>
    <source>
        <strain evidence="1">MNA-CCFEE 5262</strain>
    </source>
</reference>
<dbReference type="EMBL" id="JASBWS010000003">
    <property type="protein sequence ID" value="KAJ9116631.1"/>
    <property type="molecule type" value="Genomic_DNA"/>
</dbReference>
<accession>A0ACC2WZ06</accession>
<evidence type="ECO:0000313" key="2">
    <source>
        <dbReference type="Proteomes" id="UP001230649"/>
    </source>
</evidence>
<gene>
    <name evidence="1" type="ORF">QFC20_000564</name>
</gene>
<keyword evidence="2" id="KW-1185">Reference proteome</keyword>
<evidence type="ECO:0000313" key="1">
    <source>
        <dbReference type="EMBL" id="KAJ9116631.1"/>
    </source>
</evidence>
<protein>
    <submittedName>
        <fullName evidence="1">Uncharacterized protein</fullName>
    </submittedName>
</protein>
<sequence length="232" mass="26162">MAISLESHTAQKPVITISLIDGDSFAELQQAALVQIKSFDPFPEYTDVIEPVPRLPMEQRIDSLARRIAYKLTPHEGEKASHVGYKATNGKGEIVGIGYWMRPGRRFKLYNPSEMTEAERGMYAQYDMEKYTSLYTAFQEKIDEVTQARPTWYLEILAIHPDHQKQSIGSKLLDHHLSSINPDELAWLESSPAGQRLYLSRGFEDVGEVVAPGWGGEGFPAMMRKSNAERSA</sequence>
<name>A0ACC2WZ06_9TREE</name>
<comment type="caution">
    <text evidence="1">The sequence shown here is derived from an EMBL/GenBank/DDBJ whole genome shotgun (WGS) entry which is preliminary data.</text>
</comment>